<sequence length="911" mass="102224">MSKSKKKGKEEDLKEIDDSIQIKGLLKKQVDMGVKTGNKDRDQILKHGAGKETCGEQLLNKRKFRLMTEEINDSNVGTKSLPRRKRRKVVKFAKEEKSRKRGGKDLSKEVWYPLNNRCSPRKLVSTIKCLTKEQREVVKSMGFGKFLKFNLQGIPQKLGHFVLDNFSKSSMQIHVRGGSIKIDEEAISNLTGLPNNGIRLDTINPTQNLCEKLLYLDGVDCNVMKVDRSIPTMMFWDLEKMQHIEILEIRAGGLGLGKYIGSAPSIQTSSNSTDDQNPVDLSLEGLSLQKVNSVLDIASVKKTELARVIDNLIIENQNDILVKGLAKKYNKVFSDGKIDHEGGKDKQKETIKTVNETISHICSELGDTTRGLVDGEDDDAAVKERPQSGGNEEMSCSDDGSETSDCDEDEDDETDDGGAEETVTTQMMGVNDGMEVGAMTNRQWMDSIGAPPFSLNLTQEHTKTLAKNDVFMNAGGEERTMKDILKASKKNRSKNLVGHSFDGPIWGLGQSQEGGKDIGEHESNTRGMPKSPDKVFACGLENKEPAVEIFSSTGDVESAEVVNKNTNELIADVGNDVEPFGKRQVVVADDLKSPFFKRDVVIKCRYTKEEHAISDMLNEDQKAVEEKIAKFNEVQNASSNSKLDVDALFVTSFGPGTGWTLLTSLIPGKNVQCEIIDCWAEILNHDEKKRSCDSPHRLFCRAFRVQGDKMWEDKDVDNSTRKKWFSKVMFQNVGKVESRRGMKCFDLVVFPILENSHYYLVVFELKNLGIYLIDNIHSDETVVACKDKKEFHQKDTGYKLKDLFVQYLDEWNHPKAGKSKVAKVGRLVLECASRGNVKDCGIYTMRHMETFMGYSREKFLCGLEKDVKKKRGGDGTKMKINSLRKKYAARILLSDINMRKEMVCMVTGIPK</sequence>
<keyword evidence="3" id="KW-0378">Hydrolase</keyword>
<proteinExistence type="inferred from homology"/>
<feature type="compositionally biased region" description="Basic and acidic residues" evidence="4">
    <location>
        <begin position="514"/>
        <end position="524"/>
    </location>
</feature>
<comment type="similarity">
    <text evidence="1">Belongs to the peptidase C48 family.</text>
</comment>
<gene>
    <name evidence="6" type="ORF">SSX86_031293</name>
</gene>
<dbReference type="PROSITE" id="PS50600">
    <property type="entry name" value="ULP_PROTEASE"/>
    <property type="match status" value="1"/>
</dbReference>
<keyword evidence="7" id="KW-1185">Reference proteome</keyword>
<evidence type="ECO:0000313" key="7">
    <source>
        <dbReference type="Proteomes" id="UP001408789"/>
    </source>
</evidence>
<feature type="compositionally biased region" description="Acidic residues" evidence="4">
    <location>
        <begin position="395"/>
        <end position="419"/>
    </location>
</feature>
<evidence type="ECO:0000313" key="6">
    <source>
        <dbReference type="EMBL" id="KAK9049738.1"/>
    </source>
</evidence>
<evidence type="ECO:0000256" key="3">
    <source>
        <dbReference type="ARBA" id="ARBA00022801"/>
    </source>
</evidence>
<reference evidence="6 7" key="1">
    <citation type="submission" date="2024-04" db="EMBL/GenBank/DDBJ databases">
        <title>The reference genome of an endangered Asteraceae, Deinandra increscens subsp. villosa, native to the Central Coast of California.</title>
        <authorList>
            <person name="Guilliams M."/>
            <person name="Hasenstab-Lehman K."/>
            <person name="Meyer R."/>
            <person name="Mcevoy S."/>
        </authorList>
    </citation>
    <scope>NUCLEOTIDE SEQUENCE [LARGE SCALE GENOMIC DNA]</scope>
    <source>
        <tissue evidence="6">Leaf</tissue>
    </source>
</reference>
<dbReference type="Gene3D" id="3.40.395.10">
    <property type="entry name" value="Adenoviral Proteinase, Chain A"/>
    <property type="match status" value="1"/>
</dbReference>
<evidence type="ECO:0000259" key="5">
    <source>
        <dbReference type="PROSITE" id="PS50600"/>
    </source>
</evidence>
<evidence type="ECO:0000256" key="2">
    <source>
        <dbReference type="ARBA" id="ARBA00022670"/>
    </source>
</evidence>
<name>A0AAP0GHI9_9ASTR</name>
<dbReference type="SUPFAM" id="SSF54001">
    <property type="entry name" value="Cysteine proteinases"/>
    <property type="match status" value="1"/>
</dbReference>
<dbReference type="GO" id="GO:0008234">
    <property type="term" value="F:cysteine-type peptidase activity"/>
    <property type="evidence" value="ECO:0007669"/>
    <property type="project" value="InterPro"/>
</dbReference>
<dbReference type="PANTHER" id="PTHR34835:SF34">
    <property type="entry name" value="OS08G0555500 PROTEIN"/>
    <property type="match status" value="1"/>
</dbReference>
<dbReference type="AlphaFoldDB" id="A0AAP0GHI9"/>
<evidence type="ECO:0000256" key="1">
    <source>
        <dbReference type="ARBA" id="ARBA00005234"/>
    </source>
</evidence>
<organism evidence="6 7">
    <name type="scientific">Deinandra increscens subsp. villosa</name>
    <dbReference type="NCBI Taxonomy" id="3103831"/>
    <lineage>
        <taxon>Eukaryota</taxon>
        <taxon>Viridiplantae</taxon>
        <taxon>Streptophyta</taxon>
        <taxon>Embryophyta</taxon>
        <taxon>Tracheophyta</taxon>
        <taxon>Spermatophyta</taxon>
        <taxon>Magnoliopsida</taxon>
        <taxon>eudicotyledons</taxon>
        <taxon>Gunneridae</taxon>
        <taxon>Pentapetalae</taxon>
        <taxon>asterids</taxon>
        <taxon>campanulids</taxon>
        <taxon>Asterales</taxon>
        <taxon>Asteraceae</taxon>
        <taxon>Asteroideae</taxon>
        <taxon>Heliantheae alliance</taxon>
        <taxon>Madieae</taxon>
        <taxon>Madiinae</taxon>
        <taxon>Deinandra</taxon>
    </lineage>
</organism>
<evidence type="ECO:0000256" key="4">
    <source>
        <dbReference type="SAM" id="MobiDB-lite"/>
    </source>
</evidence>
<dbReference type="Proteomes" id="UP001408789">
    <property type="component" value="Unassembled WGS sequence"/>
</dbReference>
<dbReference type="GO" id="GO:0006508">
    <property type="term" value="P:proteolysis"/>
    <property type="evidence" value="ECO:0007669"/>
    <property type="project" value="UniProtKB-KW"/>
</dbReference>
<dbReference type="InterPro" id="IPR038765">
    <property type="entry name" value="Papain-like_cys_pep_sf"/>
</dbReference>
<keyword evidence="2" id="KW-0645">Protease</keyword>
<comment type="caution">
    <text evidence="6">The sequence shown here is derived from an EMBL/GenBank/DDBJ whole genome shotgun (WGS) entry which is preliminary data.</text>
</comment>
<feature type="region of interest" description="Disordered" evidence="4">
    <location>
        <begin position="503"/>
        <end position="531"/>
    </location>
</feature>
<dbReference type="InterPro" id="IPR003653">
    <property type="entry name" value="Peptidase_C48_C"/>
</dbReference>
<accession>A0AAP0GHI9</accession>
<dbReference type="EMBL" id="JBCNJP010005066">
    <property type="protein sequence ID" value="KAK9049738.1"/>
    <property type="molecule type" value="Genomic_DNA"/>
</dbReference>
<feature type="region of interest" description="Disordered" evidence="4">
    <location>
        <begin position="380"/>
        <end position="419"/>
    </location>
</feature>
<protein>
    <recommendedName>
        <fullName evidence="5">Ubiquitin-like protease family profile domain-containing protein</fullName>
    </recommendedName>
</protein>
<feature type="domain" description="Ubiquitin-like protease family profile" evidence="5">
    <location>
        <begin position="643"/>
        <end position="851"/>
    </location>
</feature>
<dbReference type="PANTHER" id="PTHR34835">
    <property type="entry name" value="OS07G0283600 PROTEIN-RELATED"/>
    <property type="match status" value="1"/>
</dbReference>